<name>A0AAU9MYW2_9ASTR</name>
<feature type="chain" id="PRO_5043784594" description="Leucine-rich repeat domain, L domain-containing protein" evidence="1">
    <location>
        <begin position="25"/>
        <end position="490"/>
    </location>
</feature>
<protein>
    <recommendedName>
        <fullName evidence="4">Leucine-rich repeat domain, L domain-containing protein</fullName>
    </recommendedName>
</protein>
<feature type="signal peptide" evidence="1">
    <location>
        <begin position="1"/>
        <end position="24"/>
    </location>
</feature>
<evidence type="ECO:0000313" key="2">
    <source>
        <dbReference type="EMBL" id="CAH1431585.1"/>
    </source>
</evidence>
<dbReference type="EMBL" id="CAKMRJ010003334">
    <property type="protein sequence ID" value="CAH1431585.1"/>
    <property type="molecule type" value="Genomic_DNA"/>
</dbReference>
<evidence type="ECO:0000313" key="3">
    <source>
        <dbReference type="Proteomes" id="UP001157418"/>
    </source>
</evidence>
<sequence length="490" mass="55974">MLRMRNHNFLFTELCSLLLTSVKQIHLWEGYKFLPNLRNMELYGFEKLVVTPDFDGLPNLETFTIYRCDCLEEVHPSIARLERLVLLCIRGGYCLKKFPPITRLNKLETLTFVACPTLLFKISDTQQQNMDDNSGKEVASYKKTFTNSCVTCWTCGCSNLGGLQCCLEEPCLLPNNIGLRFLYRSLRELDLGQCELGDEYIGSCVWELPNLQELSLAANNFSRLNFSLLKLPRLKWLNLAACFNLVELSGLPSSIAVVIANGCSSLESFGDISNCKWLWKVSLQYWDKTLGGDILLDSMLRGNAVMDHFISVVLSGKCLLQNQIIPKGFVVGGKTCELHLPDGWYNDFCGFLVCIVTDIECPRITIIIKRDVDGEDSRFDFWQESNEALEPEYIKTTTYIGYVSFNSLKHITWSTSSYNIISFSLEETYRNPLAIKSYVGAVLVPKKSKGDQVQTTDFSEFWYTGREHRKTFSIQHDSQPSIKILWHPFY</sequence>
<organism evidence="2 3">
    <name type="scientific">Lactuca virosa</name>
    <dbReference type="NCBI Taxonomy" id="75947"/>
    <lineage>
        <taxon>Eukaryota</taxon>
        <taxon>Viridiplantae</taxon>
        <taxon>Streptophyta</taxon>
        <taxon>Embryophyta</taxon>
        <taxon>Tracheophyta</taxon>
        <taxon>Spermatophyta</taxon>
        <taxon>Magnoliopsida</taxon>
        <taxon>eudicotyledons</taxon>
        <taxon>Gunneridae</taxon>
        <taxon>Pentapetalae</taxon>
        <taxon>asterids</taxon>
        <taxon>campanulids</taxon>
        <taxon>Asterales</taxon>
        <taxon>Asteraceae</taxon>
        <taxon>Cichorioideae</taxon>
        <taxon>Cichorieae</taxon>
        <taxon>Lactucinae</taxon>
        <taxon>Lactuca</taxon>
    </lineage>
</organism>
<dbReference type="InterPro" id="IPR032675">
    <property type="entry name" value="LRR_dom_sf"/>
</dbReference>
<proteinExistence type="predicted"/>
<dbReference type="SUPFAM" id="SSF52058">
    <property type="entry name" value="L domain-like"/>
    <property type="match status" value="1"/>
</dbReference>
<evidence type="ECO:0008006" key="4">
    <source>
        <dbReference type="Google" id="ProtNLM"/>
    </source>
</evidence>
<comment type="caution">
    <text evidence="2">The sequence shown here is derived from an EMBL/GenBank/DDBJ whole genome shotgun (WGS) entry which is preliminary data.</text>
</comment>
<dbReference type="Proteomes" id="UP001157418">
    <property type="component" value="Unassembled WGS sequence"/>
</dbReference>
<keyword evidence="1" id="KW-0732">Signal</keyword>
<accession>A0AAU9MYW2</accession>
<reference evidence="2 3" key="1">
    <citation type="submission" date="2022-01" db="EMBL/GenBank/DDBJ databases">
        <authorList>
            <person name="Xiong W."/>
            <person name="Schranz E."/>
        </authorList>
    </citation>
    <scope>NUCLEOTIDE SEQUENCE [LARGE SCALE GENOMIC DNA]</scope>
</reference>
<keyword evidence="3" id="KW-1185">Reference proteome</keyword>
<dbReference type="Gene3D" id="3.80.10.10">
    <property type="entry name" value="Ribonuclease Inhibitor"/>
    <property type="match status" value="2"/>
</dbReference>
<dbReference type="AlphaFoldDB" id="A0AAU9MYW2"/>
<evidence type="ECO:0000256" key="1">
    <source>
        <dbReference type="SAM" id="SignalP"/>
    </source>
</evidence>
<gene>
    <name evidence="2" type="ORF">LVIROSA_LOCUS18296</name>
</gene>